<evidence type="ECO:0000256" key="7">
    <source>
        <dbReference type="ARBA" id="ARBA00023136"/>
    </source>
</evidence>
<dbReference type="Pfam" id="PF10099">
    <property type="entry name" value="RskA_C"/>
    <property type="match status" value="1"/>
</dbReference>
<evidence type="ECO:0000259" key="14">
    <source>
        <dbReference type="Pfam" id="PF13490"/>
    </source>
</evidence>
<evidence type="ECO:0000256" key="10">
    <source>
        <dbReference type="ARBA" id="ARBA00030803"/>
    </source>
</evidence>
<evidence type="ECO:0000256" key="9">
    <source>
        <dbReference type="ARBA" id="ARBA00029829"/>
    </source>
</evidence>
<dbReference type="Proteomes" id="UP001250214">
    <property type="component" value="Unassembled WGS sequence"/>
</dbReference>
<evidence type="ECO:0000313" key="15">
    <source>
        <dbReference type="EMBL" id="MDS1269261.1"/>
    </source>
</evidence>
<evidence type="ECO:0000256" key="5">
    <source>
        <dbReference type="ARBA" id="ARBA00022989"/>
    </source>
</evidence>
<feature type="domain" description="Anti-sigma K factor RskA C-terminal" evidence="13">
    <location>
        <begin position="97"/>
        <end position="234"/>
    </location>
</feature>
<evidence type="ECO:0000256" key="6">
    <source>
        <dbReference type="ARBA" id="ARBA00023015"/>
    </source>
</evidence>
<gene>
    <name evidence="15" type="ORF">RIF23_03000</name>
</gene>
<keyword evidence="8" id="KW-0804">Transcription</keyword>
<comment type="caution">
    <text evidence="15">The sequence shown here is derived from an EMBL/GenBank/DDBJ whole genome shotgun (WGS) entry which is preliminary data.</text>
</comment>
<dbReference type="Pfam" id="PF13490">
    <property type="entry name" value="zf-HC2"/>
    <property type="match status" value="1"/>
</dbReference>
<accession>A0ABU2H1T9</accession>
<evidence type="ECO:0000256" key="1">
    <source>
        <dbReference type="ARBA" id="ARBA00004167"/>
    </source>
</evidence>
<dbReference type="PANTHER" id="PTHR37461:SF1">
    <property type="entry name" value="ANTI-SIGMA-K FACTOR RSKA"/>
    <property type="match status" value="1"/>
</dbReference>
<evidence type="ECO:0000256" key="2">
    <source>
        <dbReference type="ARBA" id="ARBA00004236"/>
    </source>
</evidence>
<evidence type="ECO:0000259" key="13">
    <source>
        <dbReference type="Pfam" id="PF10099"/>
    </source>
</evidence>
<feature type="domain" description="Putative zinc-finger" evidence="14">
    <location>
        <begin position="4"/>
        <end position="36"/>
    </location>
</feature>
<dbReference type="InterPro" id="IPR051474">
    <property type="entry name" value="Anti-sigma-K/W_factor"/>
</dbReference>
<protein>
    <recommendedName>
        <fullName evidence="10">Regulator of SigK</fullName>
    </recommendedName>
    <alternativeName>
        <fullName evidence="9">Sigma-K anti-sigma factor RskA</fullName>
    </alternativeName>
</protein>
<keyword evidence="16" id="KW-1185">Reference proteome</keyword>
<comment type="subcellular location">
    <subcellularLocation>
        <location evidence="2">Cell membrane</location>
    </subcellularLocation>
    <subcellularLocation>
        <location evidence="1">Membrane</location>
        <topology evidence="1">Single-pass membrane protein</topology>
    </subcellularLocation>
</comment>
<feature type="transmembrane region" description="Helical" evidence="12">
    <location>
        <begin position="92"/>
        <end position="113"/>
    </location>
</feature>
<keyword evidence="3" id="KW-1003">Cell membrane</keyword>
<dbReference type="InterPro" id="IPR041916">
    <property type="entry name" value="Anti_sigma_zinc_sf"/>
</dbReference>
<dbReference type="RefSeq" id="WP_310911232.1">
    <property type="nucleotide sequence ID" value="NZ_JAVLVT010000001.1"/>
</dbReference>
<keyword evidence="6" id="KW-0805">Transcription regulation</keyword>
<dbReference type="PANTHER" id="PTHR37461">
    <property type="entry name" value="ANTI-SIGMA-K FACTOR RSKA"/>
    <property type="match status" value="1"/>
</dbReference>
<proteinExistence type="predicted"/>
<evidence type="ECO:0000313" key="16">
    <source>
        <dbReference type="Proteomes" id="UP001250214"/>
    </source>
</evidence>
<evidence type="ECO:0000256" key="11">
    <source>
        <dbReference type="SAM" id="MobiDB-lite"/>
    </source>
</evidence>
<name>A0ABU2H1T9_9ACTN</name>
<keyword evidence="5 12" id="KW-1133">Transmembrane helix</keyword>
<sequence length="241" mass="26308">MRQDLHTLAGAYALNALSGEDLRRFEDHLSHCDSCRQEVRGLTETTALLGTVAARTPPADLRRRVLEQIATTRQLAPQPAAEPRPRGWWRRWGPGIALAACLVVILALGGIAWDQHRQLENYRTAERQVAEVLAAPDATWTHAAPEEGVSVTMVTAPSQERLVFSAHGLERLDEEDYQLWLTEGDGTAHSAGVLDVAADGLVEPMVAEPLTNMHAVAVTVEPRGGSDEPTTEPMMAMPIEE</sequence>
<dbReference type="InterPro" id="IPR018764">
    <property type="entry name" value="RskA_C"/>
</dbReference>
<dbReference type="EMBL" id="JAVLVT010000001">
    <property type="protein sequence ID" value="MDS1269261.1"/>
    <property type="molecule type" value="Genomic_DNA"/>
</dbReference>
<dbReference type="Gene3D" id="1.10.10.1320">
    <property type="entry name" value="Anti-sigma factor, zinc-finger domain"/>
    <property type="match status" value="1"/>
</dbReference>
<evidence type="ECO:0000256" key="12">
    <source>
        <dbReference type="SAM" id="Phobius"/>
    </source>
</evidence>
<organism evidence="15 16">
    <name type="scientific">Lipingzhangella rawalii</name>
    <dbReference type="NCBI Taxonomy" id="2055835"/>
    <lineage>
        <taxon>Bacteria</taxon>
        <taxon>Bacillati</taxon>
        <taxon>Actinomycetota</taxon>
        <taxon>Actinomycetes</taxon>
        <taxon>Streptosporangiales</taxon>
        <taxon>Nocardiopsidaceae</taxon>
        <taxon>Lipingzhangella</taxon>
    </lineage>
</organism>
<evidence type="ECO:0000256" key="4">
    <source>
        <dbReference type="ARBA" id="ARBA00022692"/>
    </source>
</evidence>
<reference evidence="16" key="1">
    <citation type="submission" date="2023-07" db="EMBL/GenBank/DDBJ databases">
        <title>Novel species in the genus Lipingzhangella isolated from Sambhar Salt Lake.</title>
        <authorList>
            <person name="Jiya N."/>
            <person name="Kajale S."/>
            <person name="Sharma A."/>
        </authorList>
    </citation>
    <scope>NUCLEOTIDE SEQUENCE [LARGE SCALE GENOMIC DNA]</scope>
    <source>
        <strain evidence="16">LS1_29</strain>
    </source>
</reference>
<evidence type="ECO:0000256" key="3">
    <source>
        <dbReference type="ARBA" id="ARBA00022475"/>
    </source>
</evidence>
<evidence type="ECO:0000256" key="8">
    <source>
        <dbReference type="ARBA" id="ARBA00023163"/>
    </source>
</evidence>
<feature type="region of interest" description="Disordered" evidence="11">
    <location>
        <begin position="222"/>
        <end position="241"/>
    </location>
</feature>
<keyword evidence="4 12" id="KW-0812">Transmembrane</keyword>
<keyword evidence="7 12" id="KW-0472">Membrane</keyword>
<dbReference type="InterPro" id="IPR027383">
    <property type="entry name" value="Znf_put"/>
</dbReference>